<dbReference type="PANTHER" id="PTHR47698:SF2">
    <property type="entry name" value="FATTY-ACID-BINDING PROTEIN 3, CHLOROPLASTIC"/>
    <property type="match status" value="1"/>
</dbReference>
<reference evidence="3 4" key="1">
    <citation type="journal article" date="2020" name="Nature">
        <title>Bacterial chemolithoautotrophy via manganese oxidation.</title>
        <authorList>
            <person name="Yu H."/>
            <person name="Leadbetter J.R."/>
        </authorList>
    </citation>
    <scope>NUCLEOTIDE SEQUENCE [LARGE SCALE GENOMIC DNA]</scope>
    <source>
        <strain evidence="3 4">RBP-1</strain>
    </source>
</reference>
<evidence type="ECO:0000313" key="4">
    <source>
        <dbReference type="Proteomes" id="UP000521868"/>
    </source>
</evidence>
<feature type="chain" id="PRO_5030659025" description="Chalcone isomerase domain-containing protein" evidence="1">
    <location>
        <begin position="22"/>
        <end position="193"/>
    </location>
</feature>
<dbReference type="PANTHER" id="PTHR47698">
    <property type="entry name" value="FATTY-ACID-BINDING PROTEIN 3, CHLOROPLASTIC"/>
    <property type="match status" value="1"/>
</dbReference>
<feature type="signal peptide" evidence="1">
    <location>
        <begin position="1"/>
        <end position="21"/>
    </location>
</feature>
<evidence type="ECO:0000259" key="2">
    <source>
        <dbReference type="Pfam" id="PF16036"/>
    </source>
</evidence>
<dbReference type="RefSeq" id="WP_168108112.1">
    <property type="nucleotide sequence ID" value="NZ_VTOX01000004.1"/>
</dbReference>
<dbReference type="InterPro" id="IPR016087">
    <property type="entry name" value="Chalcone_isomerase"/>
</dbReference>
<keyword evidence="1" id="KW-0732">Signal</keyword>
<evidence type="ECO:0000313" key="3">
    <source>
        <dbReference type="EMBL" id="NKE67012.1"/>
    </source>
</evidence>
<feature type="domain" description="Chalcone isomerase" evidence="2">
    <location>
        <begin position="24"/>
        <end position="190"/>
    </location>
</feature>
<dbReference type="GO" id="GO:0016872">
    <property type="term" value="F:intramolecular lyase activity"/>
    <property type="evidence" value="ECO:0007669"/>
    <property type="project" value="InterPro"/>
</dbReference>
<name>A0A7X6DH20_9BURK</name>
<keyword evidence="4" id="KW-1185">Reference proteome</keyword>
<evidence type="ECO:0000256" key="1">
    <source>
        <dbReference type="SAM" id="SignalP"/>
    </source>
</evidence>
<dbReference type="SUPFAM" id="SSF54626">
    <property type="entry name" value="Chalcone isomerase"/>
    <property type="match status" value="1"/>
</dbReference>
<gene>
    <name evidence="3" type="ORF">RAMLITH_14365</name>
</gene>
<dbReference type="Pfam" id="PF16036">
    <property type="entry name" value="Chalcone_3"/>
    <property type="match status" value="1"/>
</dbReference>
<proteinExistence type="predicted"/>
<protein>
    <recommendedName>
        <fullName evidence="2">Chalcone isomerase domain-containing protein</fullName>
    </recommendedName>
</protein>
<dbReference type="InterPro" id="IPR016088">
    <property type="entry name" value="Chalcone_isomerase_3-sand"/>
</dbReference>
<organism evidence="3 4">
    <name type="scientific">Ramlibacter lithotrophicus</name>
    <dbReference type="NCBI Taxonomy" id="2606681"/>
    <lineage>
        <taxon>Bacteria</taxon>
        <taxon>Pseudomonadati</taxon>
        <taxon>Pseudomonadota</taxon>
        <taxon>Betaproteobacteria</taxon>
        <taxon>Burkholderiales</taxon>
        <taxon>Comamonadaceae</taxon>
        <taxon>Ramlibacter</taxon>
    </lineage>
</organism>
<dbReference type="Gene3D" id="3.50.70.10">
    <property type="match status" value="1"/>
</dbReference>
<dbReference type="EMBL" id="VTOX01000004">
    <property type="protein sequence ID" value="NKE67012.1"/>
    <property type="molecule type" value="Genomic_DNA"/>
</dbReference>
<comment type="caution">
    <text evidence="3">The sequence shown here is derived from an EMBL/GenBank/DDBJ whole genome shotgun (WGS) entry which is preliminary data.</text>
</comment>
<dbReference type="Proteomes" id="UP000521868">
    <property type="component" value="Unassembled WGS sequence"/>
</dbReference>
<sequence>MNGVKRWLVVAALAAAPAAWADVTVAGVKYEDAAELAGTRLALNGAGIRTKVIFKVYTAGLYLPKKSATADEVLAQAGAKRISLTMLREVDADEFGAAFAKGIEENNDAATLARLAGSIQRMNRIFAEHKKLATGDSIAIDWVPGAGTSIRVKGAAQGEPIREPEFYTALLRIWLGPAPADRSLKEALLGKPA</sequence>
<accession>A0A7X6DH20</accession>
<dbReference type="AlphaFoldDB" id="A0A7X6DH20"/>
<dbReference type="InterPro" id="IPR036298">
    <property type="entry name" value="Chalcone_isomerase_sf"/>
</dbReference>